<sequence>MKPAIPIRRTEEKILILLIILSTILLSLPSPVKFEFANRFSGIVLYPALWVTGRLIELRLLNRDLAELDRKLNQVLIQFGSERLKASERTDEKPDLLLAYIVMRDPKSRVRFFTINRGDKEGVRVGAPAVYQGNLIGRVITVSSNQAVVATILNPNFRVSIQHLKSGTNGILETTPQSIRIKYFLRDVPIQPGDTIVTSGFGSFAPPGLLVGRIDRVEEGKDLFFQELTLLPFINLGSINHLYILR</sequence>
<evidence type="ECO:0000313" key="6">
    <source>
        <dbReference type="EMBL" id="RKX69526.1"/>
    </source>
</evidence>
<dbReference type="Gene3D" id="2.40.10.350">
    <property type="entry name" value="Rod shape-determining protein MreC, domain 2"/>
    <property type="match status" value="1"/>
</dbReference>
<comment type="caution">
    <text evidence="6">The sequence shown here is derived from an EMBL/GenBank/DDBJ whole genome shotgun (WGS) entry which is preliminary data.</text>
</comment>
<dbReference type="GO" id="GO:0008360">
    <property type="term" value="P:regulation of cell shape"/>
    <property type="evidence" value="ECO:0007669"/>
    <property type="project" value="UniProtKB-KW"/>
</dbReference>
<accession>A0A660SHB0</accession>
<comment type="similarity">
    <text evidence="1">Belongs to the MreC family.</text>
</comment>
<dbReference type="Pfam" id="PF04085">
    <property type="entry name" value="MreC"/>
    <property type="match status" value="1"/>
</dbReference>
<dbReference type="InterPro" id="IPR007221">
    <property type="entry name" value="MreC"/>
</dbReference>
<dbReference type="AlphaFoldDB" id="A0A660SHB0"/>
<proteinExistence type="inferred from homology"/>
<gene>
    <name evidence="6" type="ORF">DRP53_07970</name>
</gene>
<name>A0A660SHB0_UNCW3</name>
<organism evidence="6 7">
    <name type="scientific">candidate division WOR-3 bacterium</name>
    <dbReference type="NCBI Taxonomy" id="2052148"/>
    <lineage>
        <taxon>Bacteria</taxon>
        <taxon>Bacteria division WOR-3</taxon>
    </lineage>
</organism>
<evidence type="ECO:0000256" key="2">
    <source>
        <dbReference type="ARBA" id="ARBA00013855"/>
    </source>
</evidence>
<dbReference type="PANTHER" id="PTHR34138:SF1">
    <property type="entry name" value="CELL SHAPE-DETERMINING PROTEIN MREC"/>
    <property type="match status" value="1"/>
</dbReference>
<keyword evidence="3" id="KW-0133">Cell shape</keyword>
<dbReference type="PANTHER" id="PTHR34138">
    <property type="entry name" value="CELL SHAPE-DETERMINING PROTEIN MREC"/>
    <property type="match status" value="1"/>
</dbReference>
<reference evidence="6 7" key="1">
    <citation type="submission" date="2018-06" db="EMBL/GenBank/DDBJ databases">
        <title>Extensive metabolic versatility and redundancy in microbially diverse, dynamic hydrothermal sediments.</title>
        <authorList>
            <person name="Dombrowski N."/>
            <person name="Teske A."/>
            <person name="Baker B.J."/>
        </authorList>
    </citation>
    <scope>NUCLEOTIDE SEQUENCE [LARGE SCALE GENOMIC DNA]</scope>
    <source>
        <strain evidence="6">B36_G15</strain>
    </source>
</reference>
<evidence type="ECO:0000259" key="5">
    <source>
        <dbReference type="Pfam" id="PF04085"/>
    </source>
</evidence>
<evidence type="ECO:0000256" key="4">
    <source>
        <dbReference type="ARBA" id="ARBA00032089"/>
    </source>
</evidence>
<evidence type="ECO:0000313" key="7">
    <source>
        <dbReference type="Proteomes" id="UP000268469"/>
    </source>
</evidence>
<dbReference type="InterPro" id="IPR055342">
    <property type="entry name" value="MreC_beta-barrel_core"/>
</dbReference>
<dbReference type="GO" id="GO:0005886">
    <property type="term" value="C:plasma membrane"/>
    <property type="evidence" value="ECO:0007669"/>
    <property type="project" value="TreeGrafter"/>
</dbReference>
<evidence type="ECO:0000256" key="3">
    <source>
        <dbReference type="ARBA" id="ARBA00022960"/>
    </source>
</evidence>
<dbReference type="InterPro" id="IPR042175">
    <property type="entry name" value="Cell/Rod_MreC_2"/>
</dbReference>
<feature type="domain" description="Rod shape-determining protein MreC beta-barrel core" evidence="5">
    <location>
        <begin position="101"/>
        <end position="245"/>
    </location>
</feature>
<dbReference type="InterPro" id="IPR042177">
    <property type="entry name" value="Cell/Rod_1"/>
</dbReference>
<dbReference type="EMBL" id="QNBE01000080">
    <property type="protein sequence ID" value="RKX69526.1"/>
    <property type="molecule type" value="Genomic_DNA"/>
</dbReference>
<protein>
    <recommendedName>
        <fullName evidence="2">Cell shape-determining protein MreC</fullName>
    </recommendedName>
    <alternativeName>
        <fullName evidence="4">Cell shape protein MreC</fullName>
    </alternativeName>
</protein>
<evidence type="ECO:0000256" key="1">
    <source>
        <dbReference type="ARBA" id="ARBA00009369"/>
    </source>
</evidence>
<dbReference type="Gene3D" id="2.40.10.340">
    <property type="entry name" value="Rod shape-determining protein MreC, domain 1"/>
    <property type="match status" value="1"/>
</dbReference>
<dbReference type="Proteomes" id="UP000268469">
    <property type="component" value="Unassembled WGS sequence"/>
</dbReference>